<evidence type="ECO:0000259" key="1">
    <source>
        <dbReference type="Pfam" id="PF19905"/>
    </source>
</evidence>
<dbReference type="Pfam" id="PF19905">
    <property type="entry name" value="DUF6378"/>
    <property type="match status" value="1"/>
</dbReference>
<dbReference type="Proteomes" id="UP001142444">
    <property type="component" value="Unassembled WGS sequence"/>
</dbReference>
<feature type="domain" description="DUF6378" evidence="1">
    <location>
        <begin position="5"/>
        <end position="79"/>
    </location>
</feature>
<organism evidence="2 3">
    <name type="scientific">Actinobacillus equuli subsp. equuli</name>
    <dbReference type="NCBI Taxonomy" id="202947"/>
    <lineage>
        <taxon>Bacteria</taxon>
        <taxon>Pseudomonadati</taxon>
        <taxon>Pseudomonadota</taxon>
        <taxon>Gammaproteobacteria</taxon>
        <taxon>Pasteurellales</taxon>
        <taxon>Pasteurellaceae</taxon>
        <taxon>Actinobacillus</taxon>
    </lineage>
</organism>
<sequence>MQSTQEILNERQAQHGSYESFCEIYGGLRKVSDKHAEKLTWQQQTAVEMMLFKIARILNNGANHQDNYQDIAGYALLGGGLFEPEKPATTEITGATIKTKYDDK</sequence>
<reference evidence="2" key="2">
    <citation type="journal article" date="2023" name="Pathogens">
        <title>Pathological Features and Genomic Characterization of an Actinobacillus equuli subsp. equuli Bearing Unique Virulence-Associated Genes from an Adult Horse with Pleuropneumonia.</title>
        <authorList>
            <person name="Kamali M."/>
            <person name="Carossino M."/>
            <person name="Del Piero F."/>
            <person name="Peak L."/>
            <person name="Mitchell M.S."/>
            <person name="Willette J."/>
            <person name="Baker R."/>
            <person name="Li F."/>
            <person name="Kenez A."/>
            <person name="Balasuriya U.B.R."/>
            <person name="Go Y.Y."/>
        </authorList>
    </citation>
    <scope>NUCLEOTIDE SEQUENCE</scope>
    <source>
        <strain evidence="2">4524</strain>
    </source>
</reference>
<dbReference type="InterPro" id="IPR045958">
    <property type="entry name" value="DUF6378"/>
</dbReference>
<keyword evidence="3" id="KW-1185">Reference proteome</keyword>
<proteinExistence type="predicted"/>
<reference evidence="2" key="1">
    <citation type="submission" date="2022-11" db="EMBL/GenBank/DDBJ databases">
        <authorList>
            <person name="Kamali M."/>
            <person name="Peak L."/>
            <person name="Go Y.Y."/>
            <person name="Balasuriya U.B.R."/>
            <person name="Carossino M."/>
        </authorList>
    </citation>
    <scope>NUCLEOTIDE SEQUENCE</scope>
    <source>
        <strain evidence="2">4524</strain>
    </source>
</reference>
<accession>A0A9X4G6I3</accession>
<dbReference type="RefSeq" id="WP_275218235.1">
    <property type="nucleotide sequence ID" value="NZ_JAPHVQ010000008.1"/>
</dbReference>
<dbReference type="AlphaFoldDB" id="A0A9X4G6I3"/>
<evidence type="ECO:0000313" key="3">
    <source>
        <dbReference type="Proteomes" id="UP001142444"/>
    </source>
</evidence>
<protein>
    <submittedName>
        <fullName evidence="2">DUF6378 domain-containing protein</fullName>
    </submittedName>
</protein>
<gene>
    <name evidence="2" type="ORF">OQ257_09080</name>
</gene>
<evidence type="ECO:0000313" key="2">
    <source>
        <dbReference type="EMBL" id="MDE8035315.1"/>
    </source>
</evidence>
<dbReference type="EMBL" id="JAPHVQ010000008">
    <property type="protein sequence ID" value="MDE8035315.1"/>
    <property type="molecule type" value="Genomic_DNA"/>
</dbReference>
<name>A0A9X4G6I3_ACTEU</name>
<comment type="caution">
    <text evidence="2">The sequence shown here is derived from an EMBL/GenBank/DDBJ whole genome shotgun (WGS) entry which is preliminary data.</text>
</comment>